<dbReference type="AlphaFoldDB" id="A0A1C3HPA1"/>
<evidence type="ECO:0000313" key="3">
    <source>
        <dbReference type="Proteomes" id="UP000190837"/>
    </source>
</evidence>
<organism evidence="2 3">
    <name type="scientific">Cardiobacterium hominis</name>
    <dbReference type="NCBI Taxonomy" id="2718"/>
    <lineage>
        <taxon>Bacteria</taxon>
        <taxon>Pseudomonadati</taxon>
        <taxon>Pseudomonadota</taxon>
        <taxon>Gammaproteobacteria</taxon>
        <taxon>Cardiobacteriales</taxon>
        <taxon>Cardiobacteriaceae</taxon>
        <taxon>Cardiobacterium</taxon>
    </lineage>
</organism>
<dbReference type="EMBL" id="FKLO01000051">
    <property type="protein sequence ID" value="SAY98797.1"/>
    <property type="molecule type" value="Genomic_DNA"/>
</dbReference>
<evidence type="ECO:0000313" key="2">
    <source>
        <dbReference type="EMBL" id="SAY98797.1"/>
    </source>
</evidence>
<sequence length="46" mass="5282">MLSVFFIFYLFYLIFILFPLASIPSNINAAKKRLLAGNNRVIFGNN</sequence>
<dbReference type="Proteomes" id="UP000190837">
    <property type="component" value="Unassembled WGS sequence"/>
</dbReference>
<feature type="transmembrane region" description="Helical" evidence="1">
    <location>
        <begin position="6"/>
        <end position="23"/>
    </location>
</feature>
<keyword evidence="1" id="KW-0472">Membrane</keyword>
<protein>
    <submittedName>
        <fullName evidence="2">Uncharacterized protein</fullName>
    </submittedName>
</protein>
<accession>A0A1C3HPA1</accession>
<keyword evidence="1" id="KW-0812">Transmembrane</keyword>
<proteinExistence type="predicted"/>
<name>A0A1C3HPA1_9GAMM</name>
<keyword evidence="1" id="KW-1133">Transmembrane helix</keyword>
<evidence type="ECO:0000256" key="1">
    <source>
        <dbReference type="SAM" id="Phobius"/>
    </source>
</evidence>
<gene>
    <name evidence="2" type="ORF">CHUV0807_1555</name>
</gene>
<reference evidence="3" key="1">
    <citation type="submission" date="2016-04" db="EMBL/GenBank/DDBJ databases">
        <authorList>
            <person name="Tagini F."/>
        </authorList>
    </citation>
    <scope>NUCLEOTIDE SEQUENCE [LARGE SCALE GENOMIC DNA]</scope>
    <source>
        <strain evidence="3">CHUV0807</strain>
    </source>
</reference>